<dbReference type="EMBL" id="KE747817">
    <property type="protein sequence ID" value="RMZ68685.1"/>
    <property type="molecule type" value="Genomic_DNA"/>
</dbReference>
<dbReference type="OrthoDB" id="7289984at2759"/>
<dbReference type="InterPro" id="IPR002347">
    <property type="entry name" value="SDR_fam"/>
</dbReference>
<reference evidence="2 3" key="1">
    <citation type="journal article" date="2014" name="PLoS ONE">
        <title>De novo Genome Assembly of the Fungal Plant Pathogen Pyrenophora semeniperda.</title>
        <authorList>
            <person name="Soliai M.M."/>
            <person name="Meyer S.E."/>
            <person name="Udall J.A."/>
            <person name="Elzinga D.E."/>
            <person name="Hermansen R.A."/>
            <person name="Bodily P.M."/>
            <person name="Hart A.A."/>
            <person name="Coleman C.E."/>
        </authorList>
    </citation>
    <scope>NUCLEOTIDE SEQUENCE [LARGE SCALE GENOMIC DNA]</scope>
    <source>
        <strain evidence="2 3">CCB06</strain>
        <tissue evidence="2">Mycelium</tissue>
    </source>
</reference>
<dbReference type="SUPFAM" id="SSF51735">
    <property type="entry name" value="NAD(P)-binding Rossmann-fold domains"/>
    <property type="match status" value="1"/>
</dbReference>
<dbReference type="AlphaFoldDB" id="A0A3M7M2E9"/>
<dbReference type="PANTHER" id="PTHR45458:SF3">
    <property type="entry name" value="CHAIN DEHYDROGENASE (ATSC), PUTATIVE-RELATED"/>
    <property type="match status" value="1"/>
</dbReference>
<dbReference type="GO" id="GO:0016616">
    <property type="term" value="F:oxidoreductase activity, acting on the CH-OH group of donors, NAD or NADP as acceptor"/>
    <property type="evidence" value="ECO:0007669"/>
    <property type="project" value="TreeGrafter"/>
</dbReference>
<evidence type="ECO:0000313" key="3">
    <source>
        <dbReference type="Proteomes" id="UP000265663"/>
    </source>
</evidence>
<proteinExistence type="predicted"/>
<dbReference type="Proteomes" id="UP000265663">
    <property type="component" value="Unassembled WGS sequence"/>
</dbReference>
<name>A0A3M7M2E9_9PLEO</name>
<evidence type="ECO:0000313" key="2">
    <source>
        <dbReference type="EMBL" id="RMZ68685.1"/>
    </source>
</evidence>
<dbReference type="Gene3D" id="3.40.50.720">
    <property type="entry name" value="NAD(P)-binding Rossmann-like Domain"/>
    <property type="match status" value="1"/>
</dbReference>
<dbReference type="InterPro" id="IPR020904">
    <property type="entry name" value="Sc_DH/Rdtase_CS"/>
</dbReference>
<protein>
    <submittedName>
        <fullName evidence="2">Short chain dehydrogenase</fullName>
    </submittedName>
</protein>
<keyword evidence="1" id="KW-0521">NADP</keyword>
<sequence>MGVSKGIGFEFMKQISSDAQNLVIGLVRDTQATEKKAVAEFGALRENIRLVQADLGSHASLKRAAETAAGIVGDAGVDVLVANAGLVSYFDGFKPIGDLAGKPDELEKCASELFQINVVGNVHLFHAFLPLLLKSNTQTKRVITLTSGVADLDLTNDFDLDIGALYAASKAAMNMVIAKFSVQYKYQGVLFMGISPGVVEVGHYDTVSEDEMKGMVAFVEKLKKYAPDFAGPISTEESVRRMREVWEKATIEKDAGAFVSHLGNKKWV</sequence>
<dbReference type="InterPro" id="IPR052184">
    <property type="entry name" value="SDR_enzymes"/>
</dbReference>
<keyword evidence="3" id="KW-1185">Reference proteome</keyword>
<gene>
    <name evidence="2" type="ORF">GMOD_00002480</name>
</gene>
<dbReference type="PRINTS" id="PR00081">
    <property type="entry name" value="GDHRDH"/>
</dbReference>
<dbReference type="Pfam" id="PF00106">
    <property type="entry name" value="adh_short"/>
    <property type="match status" value="1"/>
</dbReference>
<accession>A0A3M7M2E9</accession>
<evidence type="ECO:0000256" key="1">
    <source>
        <dbReference type="ARBA" id="ARBA00022857"/>
    </source>
</evidence>
<organism evidence="2 3">
    <name type="scientific">Pyrenophora seminiperda CCB06</name>
    <dbReference type="NCBI Taxonomy" id="1302712"/>
    <lineage>
        <taxon>Eukaryota</taxon>
        <taxon>Fungi</taxon>
        <taxon>Dikarya</taxon>
        <taxon>Ascomycota</taxon>
        <taxon>Pezizomycotina</taxon>
        <taxon>Dothideomycetes</taxon>
        <taxon>Pleosporomycetidae</taxon>
        <taxon>Pleosporales</taxon>
        <taxon>Pleosporineae</taxon>
        <taxon>Pleosporaceae</taxon>
        <taxon>Pyrenophora</taxon>
    </lineage>
</organism>
<dbReference type="InterPro" id="IPR036291">
    <property type="entry name" value="NAD(P)-bd_dom_sf"/>
</dbReference>
<dbReference type="PANTHER" id="PTHR45458">
    <property type="entry name" value="SHORT-CHAIN DEHYDROGENASE/REDUCTASE SDR"/>
    <property type="match status" value="1"/>
</dbReference>
<dbReference type="PROSITE" id="PS00061">
    <property type="entry name" value="ADH_SHORT"/>
    <property type="match status" value="1"/>
</dbReference>